<gene>
    <name evidence="1" type="ORF">ACI1P1_28185</name>
</gene>
<accession>A0ACC7P6Z2</accession>
<evidence type="ECO:0000313" key="2">
    <source>
        <dbReference type="Proteomes" id="UP001631969"/>
    </source>
</evidence>
<keyword evidence="2" id="KW-1185">Reference proteome</keyword>
<dbReference type="Proteomes" id="UP001631969">
    <property type="component" value="Unassembled WGS sequence"/>
</dbReference>
<reference evidence="1" key="1">
    <citation type="submission" date="2024-12" db="EMBL/GenBank/DDBJ databases">
        <authorList>
            <person name="Wu N."/>
        </authorList>
    </citation>
    <scope>NUCLEOTIDE SEQUENCE</scope>
    <source>
        <strain evidence="1">P15</strain>
    </source>
</reference>
<proteinExistence type="predicted"/>
<evidence type="ECO:0000313" key="1">
    <source>
        <dbReference type="EMBL" id="MFM9332180.1"/>
    </source>
</evidence>
<dbReference type="EMBL" id="JBJURJ010000027">
    <property type="protein sequence ID" value="MFM9332180.1"/>
    <property type="molecule type" value="Genomic_DNA"/>
</dbReference>
<name>A0ACC7P6Z2_9BACL</name>
<protein>
    <submittedName>
        <fullName evidence="1">ABC transporter permease</fullName>
    </submittedName>
</protein>
<organism evidence="1 2">
    <name type="scientific">Paenibacillus mesotrionivorans</name>
    <dbReference type="NCBI Taxonomy" id="3160968"/>
    <lineage>
        <taxon>Bacteria</taxon>
        <taxon>Bacillati</taxon>
        <taxon>Bacillota</taxon>
        <taxon>Bacilli</taxon>
        <taxon>Bacillales</taxon>
        <taxon>Paenibacillaceae</taxon>
        <taxon>Paenibacillus</taxon>
    </lineage>
</organism>
<comment type="caution">
    <text evidence="1">The sequence shown here is derived from an EMBL/GenBank/DDBJ whole genome shotgun (WGS) entry which is preliminary data.</text>
</comment>
<sequence>MNKAYRNDIWRSIRKGWKRFMSIMIITALGVGMLTGLYASCMDMYYSADKFYDRQNLFDIRIMSPMGLTEEDVKTVSRVEGVEAVEGAFSRTVETDVDGVGKSAELKTLSAKGINAPYMLEGVLPSGSRELAVNRKYIEESGASVGGSLPIGNEAYTITGVAMDPMNIQAEGMASVFRANAAADYTFFTVAAEAGAAAIPAAPGGSPMFTAAYLTVAGTKELDTFSDEYKQVVQKVISGIEGLRGQTGSNSSSALWYIQDRTSLDSYSSMVNDLSSIEAVGKVFPVIFLLVAVLMSLTSMTRMVEEERGLIGTYKALGFSNGAIYRKYLLFASMASLLGGLLGDAFGFVLMPKFISLVLEELYTVPHYELRFDVVYGVGGVLLFLVAIVGATALACRSELRQMPASLMRPKAPRAGSRVFLERLPLIWNRLKFLNKVTVRNLFRYKKRLFMTMGGIMGCTALILCGFAIKDSIDRLGPRQYQEVYRYNLMAVAQETQQGKLVEQLAADGKAEDYLDVRVDSVKLLNSSGDAEKMQLMAFPAGAAAGEYIRLENLDGKLVQPEGEGVLLTQNAARILDVKAGDSLTLEDMGLKQHQVTISHVVKNYLGNSVYVPQKQYETLFGGYAPNGVLAHLPTLSGQEQAAYAEKLLDNDAVLSAVSTAALLDEYGFDLMNAVLLLIIVMAGGLAFVVLFTLSNTNISERNRELATIKVLGFYDKEVHQYVNKETLLLTAAGILIGLPVGRFISGFLTVALNMPSIHFAVSVKPVSYLMTAALTFCFAVAVNWITNRTLNRIVMVEALKSVE</sequence>